<dbReference type="AlphaFoldDB" id="A0AAW8FPM3"/>
<feature type="region of interest" description="Disordered" evidence="1">
    <location>
        <begin position="217"/>
        <end position="389"/>
    </location>
</feature>
<organism evidence="2 3">
    <name type="scientific">Streptomyces canus</name>
    <dbReference type="NCBI Taxonomy" id="58343"/>
    <lineage>
        <taxon>Bacteria</taxon>
        <taxon>Bacillati</taxon>
        <taxon>Actinomycetota</taxon>
        <taxon>Actinomycetes</taxon>
        <taxon>Kitasatosporales</taxon>
        <taxon>Streptomycetaceae</taxon>
        <taxon>Streptomyces</taxon>
        <taxon>Streptomyces aurantiacus group</taxon>
    </lineage>
</organism>
<feature type="region of interest" description="Disordered" evidence="1">
    <location>
        <begin position="138"/>
        <end position="157"/>
    </location>
</feature>
<sequence>MPVDEGHVRAHAVGDDVHHPAGHVVDHAGALEDAGEDGGGEDHAGDVEDVVGVGGQAGLLVRDVREVHGERERSADQEQHRDRQPLHDHRGEQGEREQGVEPVELGTQGGPVRVEDLEALRVAGLVLVLGVGAGAGAAGDLVRGGGTGTRGTGTGADQDRLGLLDLLLDQDVVQGEHAQPLALALAEHVREDEDAQQSDGQGRDHRDEDVAGVELQRGGGAGRRAAPGQGVHHAVGHGGDTGHDDQAHLQALVQRVHRRHGDHEGGRAVAVEGDDRGEDRRTDDDPHRVGLRELQDSADDRVEEADVDHHAEVDDREHEHRRGGGEAGDAVDDVVTELGALPDEDAEQCRDQYERRDRRHLLQHDQDQEGRDHGEAEDGQHEWIPNVRP</sequence>
<comment type="caution">
    <text evidence="2">The sequence shown here is derived from an EMBL/GenBank/DDBJ whole genome shotgun (WGS) entry which is preliminary data.</text>
</comment>
<dbReference type="EMBL" id="JAUSZV010000005">
    <property type="protein sequence ID" value="MDQ0911863.1"/>
    <property type="molecule type" value="Genomic_DNA"/>
</dbReference>
<reference evidence="2" key="1">
    <citation type="submission" date="2023-07" db="EMBL/GenBank/DDBJ databases">
        <title>Comparative genomics of wheat-associated soil bacteria to identify genetic determinants of phenazine resistance.</title>
        <authorList>
            <person name="Mouncey N."/>
        </authorList>
    </citation>
    <scope>NUCLEOTIDE SEQUENCE</scope>
    <source>
        <strain evidence="2">V4I22</strain>
    </source>
</reference>
<feature type="region of interest" description="Disordered" evidence="1">
    <location>
        <begin position="1"/>
        <end position="21"/>
    </location>
</feature>
<protein>
    <submittedName>
        <fullName evidence="2">Uncharacterized protein</fullName>
    </submittedName>
</protein>
<proteinExistence type="predicted"/>
<gene>
    <name evidence="2" type="ORF">QFZ22_007848</name>
</gene>
<feature type="compositionally biased region" description="Basic and acidic residues" evidence="1">
    <location>
        <begin position="307"/>
        <end position="324"/>
    </location>
</feature>
<dbReference type="Proteomes" id="UP001234216">
    <property type="component" value="Unassembled WGS sequence"/>
</dbReference>
<evidence type="ECO:0000313" key="3">
    <source>
        <dbReference type="Proteomes" id="UP001234216"/>
    </source>
</evidence>
<evidence type="ECO:0000313" key="2">
    <source>
        <dbReference type="EMBL" id="MDQ0911863.1"/>
    </source>
</evidence>
<feature type="compositionally biased region" description="Low complexity" evidence="1">
    <location>
        <begin position="223"/>
        <end position="233"/>
    </location>
</feature>
<feature type="compositionally biased region" description="Basic and acidic residues" evidence="1">
    <location>
        <begin position="347"/>
        <end position="381"/>
    </location>
</feature>
<feature type="compositionally biased region" description="Basic and acidic residues" evidence="1">
    <location>
        <begin position="273"/>
        <end position="300"/>
    </location>
</feature>
<name>A0AAW8FPM3_9ACTN</name>
<evidence type="ECO:0000256" key="1">
    <source>
        <dbReference type="SAM" id="MobiDB-lite"/>
    </source>
</evidence>
<feature type="compositionally biased region" description="Basic and acidic residues" evidence="1">
    <location>
        <begin position="67"/>
        <end position="99"/>
    </location>
</feature>
<feature type="compositionally biased region" description="Gly residues" evidence="1">
    <location>
        <begin position="138"/>
        <end position="154"/>
    </location>
</feature>
<feature type="region of interest" description="Disordered" evidence="1">
    <location>
        <begin position="67"/>
        <end position="108"/>
    </location>
</feature>
<accession>A0AAW8FPM3</accession>